<reference evidence="7" key="1">
    <citation type="journal article" date="2020" name="Stud. Mycol.">
        <title>101 Dothideomycetes genomes: a test case for predicting lifestyles and emergence of pathogens.</title>
        <authorList>
            <person name="Haridas S."/>
            <person name="Albert R."/>
            <person name="Binder M."/>
            <person name="Bloem J."/>
            <person name="Labutti K."/>
            <person name="Salamov A."/>
            <person name="Andreopoulos B."/>
            <person name="Baker S."/>
            <person name="Barry K."/>
            <person name="Bills G."/>
            <person name="Bluhm B."/>
            <person name="Cannon C."/>
            <person name="Castanera R."/>
            <person name="Culley D."/>
            <person name="Daum C."/>
            <person name="Ezra D."/>
            <person name="Gonzalez J."/>
            <person name="Henrissat B."/>
            <person name="Kuo A."/>
            <person name="Liang C."/>
            <person name="Lipzen A."/>
            <person name="Lutzoni F."/>
            <person name="Magnuson J."/>
            <person name="Mondo S."/>
            <person name="Nolan M."/>
            <person name="Ohm R."/>
            <person name="Pangilinan J."/>
            <person name="Park H.-J."/>
            <person name="Ramirez L."/>
            <person name="Alfaro M."/>
            <person name="Sun H."/>
            <person name="Tritt A."/>
            <person name="Yoshinaga Y."/>
            <person name="Zwiers L.-H."/>
            <person name="Turgeon B."/>
            <person name="Goodwin S."/>
            <person name="Spatafora J."/>
            <person name="Crous P."/>
            <person name="Grigoriev I."/>
        </authorList>
    </citation>
    <scope>NUCLEOTIDE SEQUENCE</scope>
    <source>
        <strain evidence="7">Tuck. ex Michener</strain>
    </source>
</reference>
<name>A0A6A6H014_VIRVR</name>
<dbReference type="InterPro" id="IPR036249">
    <property type="entry name" value="Thioredoxin-like_sf"/>
</dbReference>
<keyword evidence="4" id="KW-0560">Oxidoreductase</keyword>
<dbReference type="InterPro" id="IPR002938">
    <property type="entry name" value="FAD-bd"/>
</dbReference>
<evidence type="ECO:0000313" key="7">
    <source>
        <dbReference type="EMBL" id="KAF2231414.1"/>
    </source>
</evidence>
<dbReference type="SUPFAM" id="SSF54373">
    <property type="entry name" value="FAD-linked reductases, C-terminal domain"/>
    <property type="match status" value="1"/>
</dbReference>
<dbReference type="EMBL" id="ML991827">
    <property type="protein sequence ID" value="KAF2231414.1"/>
    <property type="molecule type" value="Genomic_DNA"/>
</dbReference>
<evidence type="ECO:0000256" key="4">
    <source>
        <dbReference type="ARBA" id="ARBA00023002"/>
    </source>
</evidence>
<dbReference type="InterPro" id="IPR036188">
    <property type="entry name" value="FAD/NAD-bd_sf"/>
</dbReference>
<dbReference type="Gene3D" id="3.40.30.20">
    <property type="match status" value="1"/>
</dbReference>
<dbReference type="SUPFAM" id="SSF52833">
    <property type="entry name" value="Thioredoxin-like"/>
    <property type="match status" value="1"/>
</dbReference>
<evidence type="ECO:0000256" key="2">
    <source>
        <dbReference type="ARBA" id="ARBA00022630"/>
    </source>
</evidence>
<dbReference type="Gene3D" id="3.30.9.10">
    <property type="entry name" value="D-Amino Acid Oxidase, subunit A, domain 2"/>
    <property type="match status" value="1"/>
</dbReference>
<keyword evidence="2" id="KW-0285">Flavoprotein</keyword>
<dbReference type="Gene3D" id="3.50.50.60">
    <property type="entry name" value="FAD/NAD(P)-binding domain"/>
    <property type="match status" value="1"/>
</dbReference>
<feature type="domain" description="Phenol hydroxylase-like C-terminal dimerisation" evidence="6">
    <location>
        <begin position="401"/>
        <end position="585"/>
    </location>
</feature>
<dbReference type="SUPFAM" id="SSF51905">
    <property type="entry name" value="FAD/NAD(P)-binding domain"/>
    <property type="match status" value="1"/>
</dbReference>
<dbReference type="GO" id="GO:0071949">
    <property type="term" value="F:FAD binding"/>
    <property type="evidence" value="ECO:0007669"/>
    <property type="project" value="InterPro"/>
</dbReference>
<dbReference type="InterPro" id="IPR050641">
    <property type="entry name" value="RIFMO-like"/>
</dbReference>
<keyword evidence="3" id="KW-0274">FAD</keyword>
<comment type="similarity">
    <text evidence="1">Belongs to the PheA/TfdB FAD monooxygenase family.</text>
</comment>
<evidence type="ECO:0000259" key="5">
    <source>
        <dbReference type="Pfam" id="PF01494"/>
    </source>
</evidence>
<dbReference type="InterPro" id="IPR038220">
    <property type="entry name" value="PHOX_C_sf"/>
</dbReference>
<keyword evidence="7" id="KW-0503">Monooxygenase</keyword>
<dbReference type="Pfam" id="PF01494">
    <property type="entry name" value="FAD_binding_3"/>
    <property type="match status" value="1"/>
</dbReference>
<proteinExistence type="inferred from homology"/>
<dbReference type="Pfam" id="PF07976">
    <property type="entry name" value="Phe_hydrox_dim"/>
    <property type="match status" value="1"/>
</dbReference>
<gene>
    <name evidence="7" type="ORF">EV356DRAFT_569574</name>
</gene>
<evidence type="ECO:0000256" key="1">
    <source>
        <dbReference type="ARBA" id="ARBA00007801"/>
    </source>
</evidence>
<dbReference type="NCBIfam" id="NF006144">
    <property type="entry name" value="PRK08294.1"/>
    <property type="match status" value="1"/>
</dbReference>
<dbReference type="OrthoDB" id="1716816at2759"/>
<sequence length="587" mass="64843">MANKVDVFICGSGSAGFAAATWLARCGIRCKIVDSRPGPLEIGQADGLQCRTVEICESFGLVEDLLREGCHNVEVTFWNADERGGGIVRTRSAPATMPGLSHLPRVILSQAKFHGMMSEAMKRFNGQGVDYGYKVLDVKIDEKRAKDANAYPVTVSTEKDGKEEKFEAKYAMGCDGAHSTVRRSLGFNMTGDISDSIWGVMDVFPQTNFPDIRKQVILQSETGSSIIVPREGGSMARIYVELPSGTVAKDVKLEDLQATARQIFTPYKLDFAGVSWWSAYSIGQRLADHFSKADRVFLAGDACHTHSPKAGQGMNISLQDGYNIGWKLASILKGQTGPDILKTYNIEREKVADILVNWDKVWAKQLSSLSKDTGGAVTANGKFDFSEIWVKASAFTAGLTITYDDSPITRARESDQKLATNIVVGMRLQGAQVVRFCDAKPMQLVSALPSDGRWRIMVFAGDIRQDAASKKLNQLGEYLFSDSGPIKKYLPPGSDIDSFIEVVLILFGERLKVNQEQIPECFYPVTGQWRMRDLHKIYIDDESYHSGHGHAYDFYGINPEEGAIAIVRPDQYISLISHIENHASIDF</sequence>
<protein>
    <submittedName>
        <fullName evidence="7">Putative phenol 2-monooxygenase</fullName>
    </submittedName>
</protein>
<accession>A0A6A6H014</accession>
<dbReference type="AlphaFoldDB" id="A0A6A6H014"/>
<dbReference type="PRINTS" id="PR00420">
    <property type="entry name" value="RNGMNOXGNASE"/>
</dbReference>
<evidence type="ECO:0000259" key="6">
    <source>
        <dbReference type="Pfam" id="PF07976"/>
    </source>
</evidence>
<organism evidence="7 8">
    <name type="scientific">Viridothelium virens</name>
    <name type="common">Speckled blister lichen</name>
    <name type="synonym">Trypethelium virens</name>
    <dbReference type="NCBI Taxonomy" id="1048519"/>
    <lineage>
        <taxon>Eukaryota</taxon>
        <taxon>Fungi</taxon>
        <taxon>Dikarya</taxon>
        <taxon>Ascomycota</taxon>
        <taxon>Pezizomycotina</taxon>
        <taxon>Dothideomycetes</taxon>
        <taxon>Dothideomycetes incertae sedis</taxon>
        <taxon>Trypetheliales</taxon>
        <taxon>Trypetheliaceae</taxon>
        <taxon>Viridothelium</taxon>
    </lineage>
</organism>
<dbReference type="Proteomes" id="UP000800092">
    <property type="component" value="Unassembled WGS sequence"/>
</dbReference>
<dbReference type="CDD" id="cd02979">
    <property type="entry name" value="PHOX_C"/>
    <property type="match status" value="1"/>
</dbReference>
<feature type="domain" description="FAD-binding" evidence="5">
    <location>
        <begin position="4"/>
        <end position="357"/>
    </location>
</feature>
<dbReference type="PANTHER" id="PTHR43004">
    <property type="entry name" value="TRK SYSTEM POTASSIUM UPTAKE PROTEIN"/>
    <property type="match status" value="1"/>
</dbReference>
<dbReference type="PANTHER" id="PTHR43004:SF10">
    <property type="entry name" value="2-MONOOXYGENASE, PUTATIVE (AFU_ORTHOLOGUE AFUA_6G11480)-RELATED"/>
    <property type="match status" value="1"/>
</dbReference>
<evidence type="ECO:0000313" key="8">
    <source>
        <dbReference type="Proteomes" id="UP000800092"/>
    </source>
</evidence>
<keyword evidence="8" id="KW-1185">Reference proteome</keyword>
<dbReference type="GO" id="GO:0016709">
    <property type="term" value="F:oxidoreductase activity, acting on paired donors, with incorporation or reduction of molecular oxygen, NAD(P)H as one donor, and incorporation of one atom of oxygen"/>
    <property type="evidence" value="ECO:0007669"/>
    <property type="project" value="UniProtKB-ARBA"/>
</dbReference>
<dbReference type="InterPro" id="IPR012941">
    <property type="entry name" value="Phe_hydrox_C_dim_dom"/>
</dbReference>
<evidence type="ECO:0000256" key="3">
    <source>
        <dbReference type="ARBA" id="ARBA00022827"/>
    </source>
</evidence>